<sequence>MRVRSNITLEAEWTEDDDKNQRNSFDFFFLLILSLYAALDLEVDEGFAYEEYHLLKLWEGRKWK</sequence>
<gene>
    <name evidence="1" type="ORF">ERS852526_01741</name>
</gene>
<protein>
    <submittedName>
        <fullName evidence="1">Uncharacterized protein</fullName>
    </submittedName>
</protein>
<organism evidence="1 2">
    <name type="scientific">Dorea longicatena</name>
    <dbReference type="NCBI Taxonomy" id="88431"/>
    <lineage>
        <taxon>Bacteria</taxon>
        <taxon>Bacillati</taxon>
        <taxon>Bacillota</taxon>
        <taxon>Clostridia</taxon>
        <taxon>Lachnospirales</taxon>
        <taxon>Lachnospiraceae</taxon>
        <taxon>Dorea</taxon>
    </lineage>
</organism>
<reference evidence="1 2" key="1">
    <citation type="submission" date="2015-09" db="EMBL/GenBank/DDBJ databases">
        <authorList>
            <consortium name="Pathogen Informatics"/>
        </authorList>
    </citation>
    <scope>NUCLEOTIDE SEQUENCE [LARGE SCALE GENOMIC DNA]</scope>
    <source>
        <strain evidence="1 2">2789STDY5834914</strain>
    </source>
</reference>
<dbReference type="Proteomes" id="UP000095485">
    <property type="component" value="Unassembled WGS sequence"/>
</dbReference>
<name>A0A174QFC9_9FIRM</name>
<evidence type="ECO:0000313" key="2">
    <source>
        <dbReference type="Proteomes" id="UP000095485"/>
    </source>
</evidence>
<dbReference type="EMBL" id="CZAY01000012">
    <property type="protein sequence ID" value="CUP69590.1"/>
    <property type="molecule type" value="Genomic_DNA"/>
</dbReference>
<proteinExistence type="predicted"/>
<dbReference type="AlphaFoldDB" id="A0A174QFC9"/>
<evidence type="ECO:0000313" key="1">
    <source>
        <dbReference type="EMBL" id="CUP69590.1"/>
    </source>
</evidence>
<accession>A0A174QFC9</accession>